<dbReference type="RefSeq" id="WP_178942226.1">
    <property type="nucleotide sequence ID" value="NZ_JAIWJF010000005.1"/>
</dbReference>
<feature type="transmembrane region" description="Helical" evidence="8">
    <location>
        <begin position="172"/>
        <end position="196"/>
    </location>
</feature>
<evidence type="ECO:0000313" key="11">
    <source>
        <dbReference type="Proteomes" id="UP001152867"/>
    </source>
</evidence>
<evidence type="ECO:0000313" key="10">
    <source>
        <dbReference type="EMBL" id="MDF9913792.1"/>
    </source>
</evidence>
<name>A0ABT6D9I6_9LACO</name>
<evidence type="ECO:0000256" key="6">
    <source>
        <dbReference type="ARBA" id="ARBA00022989"/>
    </source>
</evidence>
<accession>A0ABT6D9I6</accession>
<proteinExistence type="predicted"/>
<dbReference type="Pfam" id="PF13231">
    <property type="entry name" value="PMT_2"/>
    <property type="match status" value="1"/>
</dbReference>
<keyword evidence="5 8" id="KW-0812">Transmembrane</keyword>
<keyword evidence="4" id="KW-0808">Transferase</keyword>
<dbReference type="PANTHER" id="PTHR33908">
    <property type="entry name" value="MANNOSYLTRANSFERASE YKCB-RELATED"/>
    <property type="match status" value="1"/>
</dbReference>
<dbReference type="PANTHER" id="PTHR33908:SF11">
    <property type="entry name" value="MEMBRANE PROTEIN"/>
    <property type="match status" value="1"/>
</dbReference>
<evidence type="ECO:0000259" key="9">
    <source>
        <dbReference type="Pfam" id="PF13231"/>
    </source>
</evidence>
<feature type="domain" description="Glycosyltransferase RgtA/B/C/D-like" evidence="9">
    <location>
        <begin position="129"/>
        <end position="282"/>
    </location>
</feature>
<feature type="transmembrane region" description="Helical" evidence="8">
    <location>
        <begin position="245"/>
        <end position="260"/>
    </location>
</feature>
<evidence type="ECO:0000256" key="2">
    <source>
        <dbReference type="ARBA" id="ARBA00022475"/>
    </source>
</evidence>
<feature type="transmembrane region" description="Helical" evidence="8">
    <location>
        <begin position="223"/>
        <end position="239"/>
    </location>
</feature>
<feature type="transmembrane region" description="Helical" evidence="8">
    <location>
        <begin position="64"/>
        <end position="84"/>
    </location>
</feature>
<evidence type="ECO:0000256" key="8">
    <source>
        <dbReference type="SAM" id="Phobius"/>
    </source>
</evidence>
<feature type="transmembrane region" description="Helical" evidence="8">
    <location>
        <begin position="38"/>
        <end position="57"/>
    </location>
</feature>
<evidence type="ECO:0000256" key="5">
    <source>
        <dbReference type="ARBA" id="ARBA00022692"/>
    </source>
</evidence>
<feature type="transmembrane region" description="Helical" evidence="8">
    <location>
        <begin position="673"/>
        <end position="692"/>
    </location>
</feature>
<evidence type="ECO:0000256" key="4">
    <source>
        <dbReference type="ARBA" id="ARBA00022679"/>
    </source>
</evidence>
<evidence type="ECO:0000256" key="1">
    <source>
        <dbReference type="ARBA" id="ARBA00004651"/>
    </source>
</evidence>
<keyword evidence="7 8" id="KW-0472">Membrane</keyword>
<dbReference type="EMBL" id="JANDJP010000005">
    <property type="protein sequence ID" value="MDF9913792.1"/>
    <property type="molecule type" value="Genomic_DNA"/>
</dbReference>
<keyword evidence="2" id="KW-1003">Cell membrane</keyword>
<comment type="caution">
    <text evidence="10">The sequence shown here is derived from an EMBL/GenBank/DDBJ whole genome shotgun (WGS) entry which is preliminary data.</text>
</comment>
<sequence>MQLLKQGVAWLGTLLFLYLAIISLTISKNVAGMFSWPLLLAGVLATLMVLIFLFYFFKRGNFQTYIFLILFFVISVALQVYMALHFIGNNVWDGKEIMMQGYAVAKGDGHWSSYFSSFPNNVNPVLILVLILKIFPMFSTVKISIVLNLIMFFLFDLMLFCVFTVLKKRTNINIAALVFILMTLFFPFYAMSLFFYPDALAVSFPPLAALFFEKFFDRSDKKIGLVYFGLGVIFILIGFEMKTNLAVYIIALIIAFALFLKKGWTKKEIKTLGSMLLIFVLITMGTVYLTKSAQNVAGYRNKTEYKIPWQHWTMMGLNSSSHGAVSSEDYAYTVKQHTLNEKKKADTKIILKRLNKMRLAGFLSQMQDKSILQWQNSAVSSYSVLNQYRDYSKGFNVLIGNKNTVWLNVNQVIYTSILFLAAFSCALQALRIGRDRSFFSWYWGVISIIGIFLFHALMWEAENRYAFIALPFLFIIGGSGINDLVSMIGRIKKNARSTQTNSWRFLCIGIAVLGMGLSSWGIADNWQLTKSIPMQNMSANQIQVNKIQVFTHNDMVKQKIKASKSFNTVKVQLPLDKHVEVKLLNAHNKTINFTSSILTDNSSDFNFQLQTQTQPAGTYSILIKNNGFNKLSLYHLSTGGYQMTPYVFGRSPFRSLAYSVFKETNGYNVRRSILVGIYLVLILVFSSFVVIIERYRFVDHRIC</sequence>
<dbReference type="Proteomes" id="UP001152867">
    <property type="component" value="Unassembled WGS sequence"/>
</dbReference>
<keyword evidence="11" id="KW-1185">Reference proteome</keyword>
<protein>
    <submittedName>
        <fullName evidence="10">Glycosyltransferase family 39 protein</fullName>
    </submittedName>
</protein>
<feature type="transmembrane region" description="Helical" evidence="8">
    <location>
        <begin position="439"/>
        <end position="459"/>
    </location>
</feature>
<organism evidence="10 11">
    <name type="scientific">Furfurilactobacillus milii</name>
    <dbReference type="NCBI Taxonomy" id="2888272"/>
    <lineage>
        <taxon>Bacteria</taxon>
        <taxon>Bacillati</taxon>
        <taxon>Bacillota</taxon>
        <taxon>Bacilli</taxon>
        <taxon>Lactobacillales</taxon>
        <taxon>Lactobacillaceae</taxon>
        <taxon>Furfurilactobacillus</taxon>
    </lineage>
</organism>
<feature type="transmembrane region" description="Helical" evidence="8">
    <location>
        <begin position="465"/>
        <end position="485"/>
    </location>
</feature>
<comment type="subcellular location">
    <subcellularLocation>
        <location evidence="1">Cell membrane</location>
        <topology evidence="1">Multi-pass membrane protein</topology>
    </subcellularLocation>
</comment>
<evidence type="ECO:0000256" key="7">
    <source>
        <dbReference type="ARBA" id="ARBA00023136"/>
    </source>
</evidence>
<keyword evidence="3" id="KW-0328">Glycosyltransferase</keyword>
<evidence type="ECO:0000256" key="3">
    <source>
        <dbReference type="ARBA" id="ARBA00022676"/>
    </source>
</evidence>
<dbReference type="InterPro" id="IPR050297">
    <property type="entry name" value="LipidA_mod_glycosyltrf_83"/>
</dbReference>
<feature type="transmembrane region" description="Helical" evidence="8">
    <location>
        <begin position="412"/>
        <end position="432"/>
    </location>
</feature>
<dbReference type="InterPro" id="IPR038731">
    <property type="entry name" value="RgtA/B/C-like"/>
</dbReference>
<gene>
    <name evidence="10" type="ORF">NNA32_05945</name>
</gene>
<feature type="transmembrane region" description="Helical" evidence="8">
    <location>
        <begin position="7"/>
        <end position="26"/>
    </location>
</feature>
<feature type="transmembrane region" description="Helical" evidence="8">
    <location>
        <begin position="272"/>
        <end position="290"/>
    </location>
</feature>
<feature type="transmembrane region" description="Helical" evidence="8">
    <location>
        <begin position="505"/>
        <end position="523"/>
    </location>
</feature>
<keyword evidence="6 8" id="KW-1133">Transmembrane helix</keyword>
<feature type="transmembrane region" description="Helical" evidence="8">
    <location>
        <begin position="145"/>
        <end position="166"/>
    </location>
</feature>
<reference evidence="10" key="1">
    <citation type="submission" date="2022-06" db="EMBL/GenBank/DDBJ databases">
        <title>Antifungal cultures and metabolites of lactic acid bacteria for use in dairy fermentations.</title>
        <authorList>
            <person name="Zhao Z."/>
            <person name="Gaenzle M."/>
        </authorList>
    </citation>
    <scope>NUCLEOTIDE SEQUENCE</scope>
    <source>
        <strain evidence="10">FUA3126</strain>
    </source>
</reference>